<keyword evidence="1" id="KW-0472">Membrane</keyword>
<gene>
    <name evidence="3" type="ORF">EDD60_102131</name>
</gene>
<dbReference type="InterPro" id="IPR032710">
    <property type="entry name" value="NTF2-like_dom_sf"/>
</dbReference>
<feature type="transmembrane region" description="Helical" evidence="1">
    <location>
        <begin position="61"/>
        <end position="80"/>
    </location>
</feature>
<evidence type="ECO:0000313" key="3">
    <source>
        <dbReference type="EMBL" id="TCW02166.1"/>
    </source>
</evidence>
<proteinExistence type="predicted"/>
<dbReference type="Pfam" id="PF04280">
    <property type="entry name" value="Tim44"/>
    <property type="match status" value="1"/>
</dbReference>
<feature type="domain" description="Tim44-like" evidence="2">
    <location>
        <begin position="90"/>
        <end position="226"/>
    </location>
</feature>
<dbReference type="GeneID" id="98914373"/>
<keyword evidence="4" id="KW-1185">Reference proteome</keyword>
<dbReference type="SMART" id="SM00978">
    <property type="entry name" value="Tim44"/>
    <property type="match status" value="1"/>
</dbReference>
<dbReference type="Gene3D" id="3.10.450.240">
    <property type="match status" value="1"/>
</dbReference>
<dbReference type="SUPFAM" id="SSF54427">
    <property type="entry name" value="NTF2-like"/>
    <property type="match status" value="1"/>
</dbReference>
<comment type="caution">
    <text evidence="3">The sequence shown here is derived from an EMBL/GenBank/DDBJ whole genome shotgun (WGS) entry which is preliminary data.</text>
</comment>
<protein>
    <submittedName>
        <fullName evidence="3">Tim44-like domain-containing protein</fullName>
    </submittedName>
</protein>
<keyword evidence="1" id="KW-1133">Transmembrane helix</keyword>
<dbReference type="EMBL" id="SMCQ01000002">
    <property type="protein sequence ID" value="TCW02166.1"/>
    <property type="molecule type" value="Genomic_DNA"/>
</dbReference>
<name>A0A4R3ZAI1_9FIRM</name>
<evidence type="ECO:0000313" key="4">
    <source>
        <dbReference type="Proteomes" id="UP000295515"/>
    </source>
</evidence>
<keyword evidence="1" id="KW-0812">Transmembrane</keyword>
<dbReference type="AlphaFoldDB" id="A0A4R3ZAI1"/>
<sequence length="233" mass="27067">MKKLFLKILLVYSIGWFVILPVYARAGGGNGGDSGSSSGNGYSYYEYHDYSNGSSSSHIDSIILVGVGGFLLFGGIMNAFNKNKQNVVKSHMWEKAQQVDAFWDEHILSDKISKSYFTIQQAWSDQNIQLLKLYLTPSLWKEWELKIQNQIDKGERNLLTDVALLDFSITDILLEEESFYVYIRGKMNDRTIDKNNQVIEFHDQEFIEYWKFKRVDENILLDEIRQKDEYIAL</sequence>
<evidence type="ECO:0000259" key="2">
    <source>
        <dbReference type="SMART" id="SM00978"/>
    </source>
</evidence>
<organism evidence="3 4">
    <name type="scientific">Longibaculum muris</name>
    <dbReference type="NCBI Taxonomy" id="1796628"/>
    <lineage>
        <taxon>Bacteria</taxon>
        <taxon>Bacillati</taxon>
        <taxon>Bacillota</taxon>
        <taxon>Erysipelotrichia</taxon>
        <taxon>Erysipelotrichales</taxon>
        <taxon>Coprobacillaceae</taxon>
        <taxon>Longibaculum</taxon>
    </lineage>
</organism>
<reference evidence="3 4" key="1">
    <citation type="submission" date="2019-03" db="EMBL/GenBank/DDBJ databases">
        <title>Genomic Encyclopedia of Type Strains, Phase IV (KMG-IV): sequencing the most valuable type-strain genomes for metagenomic binning, comparative biology and taxonomic classification.</title>
        <authorList>
            <person name="Goeker M."/>
        </authorList>
    </citation>
    <scope>NUCLEOTIDE SEQUENCE [LARGE SCALE GENOMIC DNA]</scope>
    <source>
        <strain evidence="3 4">DSM 29487</strain>
    </source>
</reference>
<dbReference type="InterPro" id="IPR007379">
    <property type="entry name" value="Tim44-like_dom"/>
</dbReference>
<dbReference type="RefSeq" id="WP_066446376.1">
    <property type="nucleotide sequence ID" value="NZ_JANKBF010000003.1"/>
</dbReference>
<evidence type="ECO:0000256" key="1">
    <source>
        <dbReference type="SAM" id="Phobius"/>
    </source>
</evidence>
<dbReference type="Proteomes" id="UP000295515">
    <property type="component" value="Unassembled WGS sequence"/>
</dbReference>
<accession>A0A4R3ZAI1</accession>